<comment type="subcellular location">
    <subcellularLocation>
        <location evidence="1">Nucleus</location>
    </subcellularLocation>
</comment>
<evidence type="ECO:0000256" key="3">
    <source>
        <dbReference type="ARBA" id="ARBA00022737"/>
    </source>
</evidence>
<evidence type="ECO:0000256" key="6">
    <source>
        <dbReference type="ARBA" id="ARBA00023242"/>
    </source>
</evidence>
<dbReference type="Proteomes" id="UP000449547">
    <property type="component" value="Unassembled WGS sequence"/>
</dbReference>
<dbReference type="InterPro" id="IPR011011">
    <property type="entry name" value="Znf_FYVE_PHD"/>
</dbReference>
<dbReference type="EMBL" id="SWFT01000149">
    <property type="protein sequence ID" value="KAA8897939.1"/>
    <property type="molecule type" value="Genomic_DNA"/>
</dbReference>
<evidence type="ECO:0000256" key="1">
    <source>
        <dbReference type="ARBA" id="ARBA00004123"/>
    </source>
</evidence>
<dbReference type="Pfam" id="PF13832">
    <property type="entry name" value="zf-HC5HC2H_2"/>
    <property type="match status" value="1"/>
</dbReference>
<dbReference type="AlphaFoldDB" id="A0A642UF71"/>
<dbReference type="SMART" id="SM00249">
    <property type="entry name" value="PHD"/>
    <property type="match status" value="2"/>
</dbReference>
<dbReference type="RefSeq" id="XP_034010196.1">
    <property type="nucleotide sequence ID" value="XM_034157704.1"/>
</dbReference>
<evidence type="ECO:0000256" key="7">
    <source>
        <dbReference type="PROSITE-ProRule" id="PRU00146"/>
    </source>
</evidence>
<reference evidence="10 11" key="1">
    <citation type="submission" date="2019-07" db="EMBL/GenBank/DDBJ databases">
        <title>Genome assembly of two rare yeast pathogens: Diutina rugosa and Trichomonascus ciferrii.</title>
        <authorList>
            <person name="Mixao V."/>
            <person name="Saus E."/>
            <person name="Hansen A."/>
            <person name="Lass-Flor C."/>
            <person name="Gabaldon T."/>
        </authorList>
    </citation>
    <scope>NUCLEOTIDE SEQUENCE [LARGE SCALE GENOMIC DNA]</scope>
    <source>
        <strain evidence="10 11">CBS 613</strain>
    </source>
</reference>
<evidence type="ECO:0000256" key="2">
    <source>
        <dbReference type="ARBA" id="ARBA00022723"/>
    </source>
</evidence>
<dbReference type="GO" id="GO:0005634">
    <property type="term" value="C:nucleus"/>
    <property type="evidence" value="ECO:0007669"/>
    <property type="project" value="UniProtKB-SubCell"/>
</dbReference>
<protein>
    <recommendedName>
        <fullName evidence="12">PHD-type domain-containing protein</fullName>
    </recommendedName>
</protein>
<sequence>MDQRPREERDYKEIYPDLDETDVLPVFVDDGDVEWPPQQPRVATKTPKFRALDLAKPDEVPAPSWQRFGYITDNEEDDSVPTAYHRPYEHDPPPPRVAYDCDAQDVLFVEWCRKKNIHMSAELLEVAMTSLDRQWDQLDQALDHHHHHHRYLTLDHDLDKYGSDDGIVPGSEYDQRCAVCNDSDCTDDNAIVFCDGCDIAVHQECYGIAFIPEGSWLCRHCMINRDKPANCVCCPSSTGAFKQLDSSKWAHVVCALWINELYFANPTYMEPIEGLSQVPKSRWRLVCYLCKKRVGACIQCYNRQCVAAYHVTCAKRAGLYMELSEGIQGALRNKTSLKSYCNRHSPPGWLADVSKCRNYYRDLDILVKQNAQLTRRYQAATRLNQFKWKTIHNTPIAPHKFAHALGRELGYRRCPLKSAFALCKWWCLKRDARRGRLIRGPGIDGGAGRADGVSATTTKALVANLDHLIGLASTSVKAQRVRRELGQLEWTQVARAYGPRHQLISNGARGSLSGAPARDEFPFVEVDGVDVKLKPYDYRQVLADAELSEVEGGDD</sequence>
<dbReference type="GO" id="GO:0008270">
    <property type="term" value="F:zinc ion binding"/>
    <property type="evidence" value="ECO:0007669"/>
    <property type="project" value="UniProtKB-KW"/>
</dbReference>
<feature type="domain" description="PHD-type" evidence="9">
    <location>
        <begin position="228"/>
        <end position="345"/>
    </location>
</feature>
<dbReference type="CDD" id="cd15492">
    <property type="entry name" value="PHD_BRPF_JADE_like"/>
    <property type="match status" value="1"/>
</dbReference>
<dbReference type="Gene3D" id="3.30.40.10">
    <property type="entry name" value="Zinc/RING finger domain, C3HC4 (zinc finger)"/>
    <property type="match status" value="2"/>
</dbReference>
<dbReference type="FunFam" id="3.30.40.10:FF:000007">
    <property type="entry name" value="Bromodomain containing 1, isoform CRA_b"/>
    <property type="match status" value="1"/>
</dbReference>
<dbReference type="SUPFAM" id="SSF57903">
    <property type="entry name" value="FYVE/PHD zinc finger"/>
    <property type="match status" value="1"/>
</dbReference>
<dbReference type="PANTHER" id="PTHR13793:SF107">
    <property type="entry name" value="BROMODOMAIN-CONTAINING PROTEIN HOMOLOG"/>
    <property type="match status" value="1"/>
</dbReference>
<dbReference type="InterPro" id="IPR001965">
    <property type="entry name" value="Znf_PHD"/>
</dbReference>
<dbReference type="InterPro" id="IPR034732">
    <property type="entry name" value="EPHD"/>
</dbReference>
<organism evidence="10 11">
    <name type="scientific">Diutina rugosa</name>
    <name type="common">Yeast</name>
    <name type="synonym">Candida rugosa</name>
    <dbReference type="NCBI Taxonomy" id="5481"/>
    <lineage>
        <taxon>Eukaryota</taxon>
        <taxon>Fungi</taxon>
        <taxon>Dikarya</taxon>
        <taxon>Ascomycota</taxon>
        <taxon>Saccharomycotina</taxon>
        <taxon>Pichiomycetes</taxon>
        <taxon>Debaryomycetaceae</taxon>
        <taxon>Diutina</taxon>
    </lineage>
</organism>
<dbReference type="GO" id="GO:0006357">
    <property type="term" value="P:regulation of transcription by RNA polymerase II"/>
    <property type="evidence" value="ECO:0007669"/>
    <property type="project" value="TreeGrafter"/>
</dbReference>
<dbReference type="GeneID" id="54783443"/>
<comment type="caution">
    <text evidence="10">The sequence shown here is derived from an EMBL/GenBank/DDBJ whole genome shotgun (WGS) entry which is preliminary data.</text>
</comment>
<dbReference type="Pfam" id="PF13831">
    <property type="entry name" value="PHD_2"/>
    <property type="match status" value="1"/>
</dbReference>
<dbReference type="OrthoDB" id="20839at2759"/>
<evidence type="ECO:0008006" key="12">
    <source>
        <dbReference type="Google" id="ProtNLM"/>
    </source>
</evidence>
<keyword evidence="5" id="KW-0862">Zinc</keyword>
<feature type="domain" description="PHD-type" evidence="8">
    <location>
        <begin position="174"/>
        <end position="224"/>
    </location>
</feature>
<evidence type="ECO:0000259" key="9">
    <source>
        <dbReference type="PROSITE" id="PS51805"/>
    </source>
</evidence>
<dbReference type="PANTHER" id="PTHR13793">
    <property type="entry name" value="PHD FINGER PROTEINS"/>
    <property type="match status" value="1"/>
</dbReference>
<dbReference type="PROSITE" id="PS50016">
    <property type="entry name" value="ZF_PHD_2"/>
    <property type="match status" value="1"/>
</dbReference>
<dbReference type="VEuPathDB" id="FungiDB:DIURU_004792"/>
<dbReference type="InterPro" id="IPR019786">
    <property type="entry name" value="Zinc_finger_PHD-type_CS"/>
</dbReference>
<accession>A0A642UF71</accession>
<dbReference type="PROSITE" id="PS51805">
    <property type="entry name" value="EPHD"/>
    <property type="match status" value="1"/>
</dbReference>
<keyword evidence="4 7" id="KW-0863">Zinc-finger</keyword>
<evidence type="ECO:0000313" key="10">
    <source>
        <dbReference type="EMBL" id="KAA8897939.1"/>
    </source>
</evidence>
<dbReference type="PROSITE" id="PS01359">
    <property type="entry name" value="ZF_PHD_1"/>
    <property type="match status" value="1"/>
</dbReference>
<proteinExistence type="predicted"/>
<keyword evidence="11" id="KW-1185">Reference proteome</keyword>
<keyword evidence="3" id="KW-0677">Repeat</keyword>
<evidence type="ECO:0000256" key="4">
    <source>
        <dbReference type="ARBA" id="ARBA00022771"/>
    </source>
</evidence>
<evidence type="ECO:0000313" key="11">
    <source>
        <dbReference type="Proteomes" id="UP000449547"/>
    </source>
</evidence>
<dbReference type="InterPro" id="IPR050701">
    <property type="entry name" value="Histone_Mod_Regulator"/>
</dbReference>
<keyword evidence="6" id="KW-0539">Nucleus</keyword>
<dbReference type="InterPro" id="IPR013083">
    <property type="entry name" value="Znf_RING/FYVE/PHD"/>
</dbReference>
<evidence type="ECO:0000256" key="5">
    <source>
        <dbReference type="ARBA" id="ARBA00022833"/>
    </source>
</evidence>
<keyword evidence="2" id="KW-0479">Metal-binding</keyword>
<dbReference type="InterPro" id="IPR019787">
    <property type="entry name" value="Znf_PHD-finger"/>
</dbReference>
<evidence type="ECO:0000259" key="8">
    <source>
        <dbReference type="PROSITE" id="PS50016"/>
    </source>
</evidence>
<name>A0A642UF71_DIURU</name>
<gene>
    <name evidence="10" type="ORF">DIURU_004792</name>
</gene>